<dbReference type="SUPFAM" id="SSF53335">
    <property type="entry name" value="S-adenosyl-L-methionine-dependent methyltransferases"/>
    <property type="match status" value="1"/>
</dbReference>
<dbReference type="InterPro" id="IPR029063">
    <property type="entry name" value="SAM-dependent_MTases_sf"/>
</dbReference>
<dbReference type="GO" id="GO:0016279">
    <property type="term" value="F:protein-lysine N-methyltransferase activity"/>
    <property type="evidence" value="ECO:0007669"/>
    <property type="project" value="InterPro"/>
</dbReference>
<protein>
    <recommendedName>
        <fullName evidence="4">Methyltransferase domain-containing protein</fullName>
    </recommendedName>
</protein>
<evidence type="ECO:0000256" key="1">
    <source>
        <dbReference type="ARBA" id="ARBA00022603"/>
    </source>
</evidence>
<reference evidence="5" key="1">
    <citation type="submission" date="2018-05" db="EMBL/GenBank/DDBJ databases">
        <authorList>
            <person name="Lanie J.A."/>
            <person name="Ng W.-L."/>
            <person name="Kazmierczak K.M."/>
            <person name="Andrzejewski T.M."/>
            <person name="Davidsen T.M."/>
            <person name="Wayne K.J."/>
            <person name="Tettelin H."/>
            <person name="Glass J.I."/>
            <person name="Rusch D."/>
            <person name="Podicherti R."/>
            <person name="Tsui H.-C.T."/>
            <person name="Winkler M.E."/>
        </authorList>
    </citation>
    <scope>NUCLEOTIDE SEQUENCE</scope>
</reference>
<dbReference type="InterPro" id="IPR026170">
    <property type="entry name" value="FAM173A/B"/>
</dbReference>
<dbReference type="AlphaFoldDB" id="A0A381TEK9"/>
<keyword evidence="2" id="KW-0808">Transferase</keyword>
<dbReference type="PANTHER" id="PTHR13610:SF11">
    <property type="entry name" value="METHYLTRANSFERASE DOMAIN-CONTAINING PROTEIN"/>
    <property type="match status" value="1"/>
</dbReference>
<dbReference type="InterPro" id="IPR025714">
    <property type="entry name" value="Methyltranfer_dom"/>
</dbReference>
<dbReference type="GO" id="GO:0032259">
    <property type="term" value="P:methylation"/>
    <property type="evidence" value="ECO:0007669"/>
    <property type="project" value="UniProtKB-KW"/>
</dbReference>
<evidence type="ECO:0000256" key="2">
    <source>
        <dbReference type="ARBA" id="ARBA00022679"/>
    </source>
</evidence>
<organism evidence="5">
    <name type="scientific">marine metagenome</name>
    <dbReference type="NCBI Taxonomy" id="408172"/>
    <lineage>
        <taxon>unclassified sequences</taxon>
        <taxon>metagenomes</taxon>
        <taxon>ecological metagenomes</taxon>
    </lineage>
</organism>
<proteinExistence type="predicted"/>
<dbReference type="Pfam" id="PF13847">
    <property type="entry name" value="Methyltransf_31"/>
    <property type="match status" value="1"/>
</dbReference>
<keyword evidence="3" id="KW-0949">S-adenosyl-L-methionine</keyword>
<keyword evidence="1" id="KW-0489">Methyltransferase</keyword>
<name>A0A381TEK9_9ZZZZ</name>
<gene>
    <name evidence="5" type="ORF">METZ01_LOCUS65227</name>
</gene>
<evidence type="ECO:0000256" key="3">
    <source>
        <dbReference type="ARBA" id="ARBA00022691"/>
    </source>
</evidence>
<evidence type="ECO:0000313" key="5">
    <source>
        <dbReference type="EMBL" id="SVA12373.1"/>
    </source>
</evidence>
<accession>A0A381TEK9</accession>
<sequence length="252" mass="28722">VKIEEYLKSLPNNIISGEDVQLPEHSYSKIFEFLNLNEKDVFYHLGCGSGEGIAIALEKFNVKKAVGVDNNKENIRRAKKLVKEKKIKNAEFLCKNVLDAKIDDATAILFWFTDEEIIEGMKKRFKNLRDGSSIATIWGPLPGCLPDKVDFPYIISKVPFKSAELKEQLLAIFGTKCIDFVSAWEYAERYTKAIASQNLQNDRFLTILQSLIIWINAKNLGIACGDEIPTPIKNYMEILKKFFGIEIEHLIK</sequence>
<evidence type="ECO:0000259" key="4">
    <source>
        <dbReference type="Pfam" id="PF13847"/>
    </source>
</evidence>
<feature type="domain" description="Methyltransferase" evidence="4">
    <location>
        <begin position="45"/>
        <end position="101"/>
    </location>
</feature>
<dbReference type="Gene3D" id="3.40.50.150">
    <property type="entry name" value="Vaccinia Virus protein VP39"/>
    <property type="match status" value="1"/>
</dbReference>
<feature type="non-terminal residue" evidence="5">
    <location>
        <position position="1"/>
    </location>
</feature>
<dbReference type="EMBL" id="UINC01004175">
    <property type="protein sequence ID" value="SVA12373.1"/>
    <property type="molecule type" value="Genomic_DNA"/>
</dbReference>
<dbReference type="PANTHER" id="PTHR13610">
    <property type="entry name" value="METHYLTRANSFERASE DOMAIN-CONTAINING PROTEIN"/>
    <property type="match status" value="1"/>
</dbReference>